<name>A0ABW2N997_9ACTN</name>
<accession>A0ABW2N997</accession>
<dbReference type="SUPFAM" id="SSF110857">
    <property type="entry name" value="Gamma-glutamyl cyclotransferase-like"/>
    <property type="match status" value="1"/>
</dbReference>
<dbReference type="InterPro" id="IPR009288">
    <property type="entry name" value="AIG2-like_dom"/>
</dbReference>
<dbReference type="InterPro" id="IPR036568">
    <property type="entry name" value="GGCT-like_sf"/>
</dbReference>
<protein>
    <submittedName>
        <fullName evidence="2">Gamma-glutamylcyclotransferase</fullName>
    </submittedName>
</protein>
<sequence>MAGIPGLMHRLFVYGTLAPGRPNAHVLAGVAGEWEEGTVRGDLMERGWGATAGYPALVLRPDANEVAGFVLSSDALDGEWERLDEFEGPGYERVLAPVTLSSGAVVEAWLCAERAEAF</sequence>
<dbReference type="Proteomes" id="UP001596524">
    <property type="component" value="Unassembled WGS sequence"/>
</dbReference>
<dbReference type="Pfam" id="PF06094">
    <property type="entry name" value="GGACT"/>
    <property type="match status" value="1"/>
</dbReference>
<dbReference type="InterPro" id="IPR013024">
    <property type="entry name" value="GGCT-like"/>
</dbReference>
<evidence type="ECO:0000313" key="3">
    <source>
        <dbReference type="Proteomes" id="UP001596524"/>
    </source>
</evidence>
<comment type="caution">
    <text evidence="2">The sequence shown here is derived from an EMBL/GenBank/DDBJ whole genome shotgun (WGS) entry which is preliminary data.</text>
</comment>
<dbReference type="RefSeq" id="WP_255891432.1">
    <property type="nucleotide sequence ID" value="NZ_JAFMZM010000004.1"/>
</dbReference>
<feature type="domain" description="Gamma-glutamylcyclotransferase AIG2-like" evidence="1">
    <location>
        <begin position="11"/>
        <end position="110"/>
    </location>
</feature>
<dbReference type="EMBL" id="JBHTCH010000028">
    <property type="protein sequence ID" value="MFC7363054.1"/>
    <property type="molecule type" value="Genomic_DNA"/>
</dbReference>
<evidence type="ECO:0000259" key="1">
    <source>
        <dbReference type="Pfam" id="PF06094"/>
    </source>
</evidence>
<evidence type="ECO:0000313" key="2">
    <source>
        <dbReference type="EMBL" id="MFC7363054.1"/>
    </source>
</evidence>
<dbReference type="Gene3D" id="3.10.490.10">
    <property type="entry name" value="Gamma-glutamyl cyclotransferase-like"/>
    <property type="match status" value="1"/>
</dbReference>
<keyword evidence="3" id="KW-1185">Reference proteome</keyword>
<gene>
    <name evidence="2" type="ORF">ACFQO6_22480</name>
</gene>
<proteinExistence type="predicted"/>
<reference evidence="3" key="1">
    <citation type="journal article" date="2019" name="Int. J. Syst. Evol. Microbiol.">
        <title>The Global Catalogue of Microorganisms (GCM) 10K type strain sequencing project: providing services to taxonomists for standard genome sequencing and annotation.</title>
        <authorList>
            <consortium name="The Broad Institute Genomics Platform"/>
            <consortium name="The Broad Institute Genome Sequencing Center for Infectious Disease"/>
            <person name="Wu L."/>
            <person name="Ma J."/>
        </authorList>
    </citation>
    <scope>NUCLEOTIDE SEQUENCE [LARGE SCALE GENOMIC DNA]</scope>
    <source>
        <strain evidence="3">FCH27</strain>
    </source>
</reference>
<dbReference type="CDD" id="cd06661">
    <property type="entry name" value="GGCT_like"/>
    <property type="match status" value="1"/>
</dbReference>
<organism evidence="2 3">
    <name type="scientific">Nocardioides astragali</name>
    <dbReference type="NCBI Taxonomy" id="1776736"/>
    <lineage>
        <taxon>Bacteria</taxon>
        <taxon>Bacillati</taxon>
        <taxon>Actinomycetota</taxon>
        <taxon>Actinomycetes</taxon>
        <taxon>Propionibacteriales</taxon>
        <taxon>Nocardioidaceae</taxon>
        <taxon>Nocardioides</taxon>
    </lineage>
</organism>